<organism evidence="4 5">
    <name type="scientific">Pseudoteredinibacter isoporae</name>
    <dbReference type="NCBI Taxonomy" id="570281"/>
    <lineage>
        <taxon>Bacteria</taxon>
        <taxon>Pseudomonadati</taxon>
        <taxon>Pseudomonadota</taxon>
        <taxon>Gammaproteobacteria</taxon>
        <taxon>Cellvibrionales</taxon>
        <taxon>Cellvibrionaceae</taxon>
        <taxon>Pseudoteredinibacter</taxon>
    </lineage>
</organism>
<dbReference type="EMBL" id="JACHHT010000001">
    <property type="protein sequence ID" value="MBB6521189.1"/>
    <property type="molecule type" value="Genomic_DNA"/>
</dbReference>
<dbReference type="CDD" id="cd07813">
    <property type="entry name" value="COQ10p_like"/>
    <property type="match status" value="1"/>
</dbReference>
<feature type="domain" description="Coenzyme Q-binding protein COQ10 START" evidence="3">
    <location>
        <begin position="11"/>
        <end position="135"/>
    </location>
</feature>
<dbReference type="Gene3D" id="3.30.530.20">
    <property type="match status" value="1"/>
</dbReference>
<evidence type="ECO:0000256" key="1">
    <source>
        <dbReference type="ARBA" id="ARBA00008918"/>
    </source>
</evidence>
<evidence type="ECO:0000313" key="4">
    <source>
        <dbReference type="EMBL" id="MBB6521189.1"/>
    </source>
</evidence>
<protein>
    <submittedName>
        <fullName evidence="4">Ribosome-associated toxin RatA of RatAB toxin-antitoxin module</fullName>
    </submittedName>
</protein>
<keyword evidence="5" id="KW-1185">Reference proteome</keyword>
<dbReference type="AlphaFoldDB" id="A0A7X0JSR5"/>
<dbReference type="GO" id="GO:0045333">
    <property type="term" value="P:cellular respiration"/>
    <property type="evidence" value="ECO:0007669"/>
    <property type="project" value="InterPro"/>
</dbReference>
<dbReference type="Pfam" id="PF03364">
    <property type="entry name" value="Polyketide_cyc"/>
    <property type="match status" value="1"/>
</dbReference>
<evidence type="ECO:0000259" key="3">
    <source>
        <dbReference type="Pfam" id="PF03364"/>
    </source>
</evidence>
<accession>A0A7X0JSR5</accession>
<dbReference type="FunCoup" id="A0A7X0JSR5">
    <property type="interactions" value="252"/>
</dbReference>
<evidence type="ECO:0000313" key="5">
    <source>
        <dbReference type="Proteomes" id="UP000528457"/>
    </source>
</evidence>
<dbReference type="RefSeq" id="WP_166849198.1">
    <property type="nucleotide sequence ID" value="NZ_JAAONY010000001.1"/>
</dbReference>
<keyword evidence="2" id="KW-1277">Toxin-antitoxin system</keyword>
<dbReference type="InParanoid" id="A0A7X0JSR5"/>
<dbReference type="InterPro" id="IPR044996">
    <property type="entry name" value="COQ10-like"/>
</dbReference>
<sequence length="148" mass="16410">MATEIERSALVAYSQEQMFELVGDIESYPQFMAGCVASEVLERGDDYVVATLRLSQAGIKQEFTTRNTLIEPSCMTMELVEGPFSEFSGQWRFKALTDSACKVELSLRFAFDNAVLQLAAGKLFEKVANQQVASLCQRAENVYGPSTL</sequence>
<reference evidence="4 5" key="1">
    <citation type="submission" date="2020-08" db="EMBL/GenBank/DDBJ databases">
        <title>Genomic Encyclopedia of Type Strains, Phase IV (KMG-IV): sequencing the most valuable type-strain genomes for metagenomic binning, comparative biology and taxonomic classification.</title>
        <authorList>
            <person name="Goeker M."/>
        </authorList>
    </citation>
    <scope>NUCLEOTIDE SEQUENCE [LARGE SCALE GENOMIC DNA]</scope>
    <source>
        <strain evidence="4 5">DSM 22368</strain>
    </source>
</reference>
<dbReference type="SUPFAM" id="SSF55961">
    <property type="entry name" value="Bet v1-like"/>
    <property type="match status" value="1"/>
</dbReference>
<dbReference type="PANTHER" id="PTHR12901:SF10">
    <property type="entry name" value="COENZYME Q-BINDING PROTEIN COQ10, MITOCHONDRIAL"/>
    <property type="match status" value="1"/>
</dbReference>
<proteinExistence type="inferred from homology"/>
<name>A0A7X0JSR5_9GAMM</name>
<gene>
    <name evidence="4" type="ORF">HNR48_001467</name>
</gene>
<evidence type="ECO:0000256" key="2">
    <source>
        <dbReference type="ARBA" id="ARBA00022649"/>
    </source>
</evidence>
<dbReference type="InterPro" id="IPR023393">
    <property type="entry name" value="START-like_dom_sf"/>
</dbReference>
<comment type="similarity">
    <text evidence="1">Belongs to the ribosome association toxin RatA family.</text>
</comment>
<dbReference type="InterPro" id="IPR005031">
    <property type="entry name" value="COQ10_START"/>
</dbReference>
<dbReference type="PANTHER" id="PTHR12901">
    <property type="entry name" value="SPERM PROTEIN HOMOLOG"/>
    <property type="match status" value="1"/>
</dbReference>
<dbReference type="GO" id="GO:0048039">
    <property type="term" value="F:ubiquinone binding"/>
    <property type="evidence" value="ECO:0007669"/>
    <property type="project" value="InterPro"/>
</dbReference>
<comment type="caution">
    <text evidence="4">The sequence shown here is derived from an EMBL/GenBank/DDBJ whole genome shotgun (WGS) entry which is preliminary data.</text>
</comment>
<dbReference type="Proteomes" id="UP000528457">
    <property type="component" value="Unassembled WGS sequence"/>
</dbReference>